<evidence type="ECO:0000313" key="2">
    <source>
        <dbReference type="EMBL" id="RBQ08772.1"/>
    </source>
</evidence>
<gene>
    <name evidence="2" type="ORF">DRW42_08685</name>
</gene>
<evidence type="ECO:0000313" key="3">
    <source>
        <dbReference type="Proteomes" id="UP000252081"/>
    </source>
</evidence>
<keyword evidence="3" id="KW-1185">Reference proteome</keyword>
<sequence length="120" mass="13385">MSSFSFVADTNFLIDVHEGLEKTEPFLDGTAIVSVISEIELLGWHLLSKEEKLSLESLLSDCVIIELNSEIKRIAISIRQKFKIKTPDAIIAATSKFLQIPLVTSDKGFKLIPDIELILI</sequence>
<dbReference type="OrthoDB" id="676982at2"/>
<dbReference type="Proteomes" id="UP000252081">
    <property type="component" value="Unassembled WGS sequence"/>
</dbReference>
<dbReference type="Gene3D" id="3.40.50.1010">
    <property type="entry name" value="5'-nuclease"/>
    <property type="match status" value="1"/>
</dbReference>
<dbReference type="RefSeq" id="WP_113948442.1">
    <property type="nucleotide sequence ID" value="NZ_QNQU01000006.1"/>
</dbReference>
<dbReference type="InterPro" id="IPR002716">
    <property type="entry name" value="PIN_dom"/>
</dbReference>
<dbReference type="InterPro" id="IPR029060">
    <property type="entry name" value="PIN-like_dom_sf"/>
</dbReference>
<name>A0A366L6K2_9SPHI</name>
<dbReference type="Pfam" id="PF01850">
    <property type="entry name" value="PIN"/>
    <property type="match status" value="1"/>
</dbReference>
<accession>A0A366L6K2</accession>
<proteinExistence type="predicted"/>
<organism evidence="2 3">
    <name type="scientific">Pedobacter miscanthi</name>
    <dbReference type="NCBI Taxonomy" id="2259170"/>
    <lineage>
        <taxon>Bacteria</taxon>
        <taxon>Pseudomonadati</taxon>
        <taxon>Bacteroidota</taxon>
        <taxon>Sphingobacteriia</taxon>
        <taxon>Sphingobacteriales</taxon>
        <taxon>Sphingobacteriaceae</taxon>
        <taxon>Pedobacter</taxon>
    </lineage>
</organism>
<dbReference type="AlphaFoldDB" id="A0A366L6K2"/>
<comment type="caution">
    <text evidence="2">The sequence shown here is derived from an EMBL/GenBank/DDBJ whole genome shotgun (WGS) entry which is preliminary data.</text>
</comment>
<dbReference type="SUPFAM" id="SSF88723">
    <property type="entry name" value="PIN domain-like"/>
    <property type="match status" value="1"/>
</dbReference>
<protein>
    <submittedName>
        <fullName evidence="2">VapC toxin family PIN domain ribonuclease</fullName>
    </submittedName>
</protein>
<evidence type="ECO:0000259" key="1">
    <source>
        <dbReference type="Pfam" id="PF01850"/>
    </source>
</evidence>
<dbReference type="EMBL" id="QNQU01000006">
    <property type="protein sequence ID" value="RBQ08772.1"/>
    <property type="molecule type" value="Genomic_DNA"/>
</dbReference>
<dbReference type="CDD" id="cd18738">
    <property type="entry name" value="PIN_VapC4-5_FitB-like"/>
    <property type="match status" value="1"/>
</dbReference>
<reference evidence="2 3" key="1">
    <citation type="submission" date="2018-07" db="EMBL/GenBank/DDBJ databases">
        <title>A draft genome of a endophytic bacteria, a new species of Pedobacter.</title>
        <authorList>
            <person name="Zhang Z.D."/>
            <person name="Chen Z.J."/>
        </authorList>
    </citation>
    <scope>NUCLEOTIDE SEQUENCE [LARGE SCALE GENOMIC DNA]</scope>
    <source>
        <strain evidence="2 3">RS10</strain>
    </source>
</reference>
<feature type="domain" description="PIN" evidence="1">
    <location>
        <begin position="7"/>
        <end position="112"/>
    </location>
</feature>